<feature type="chain" id="PRO_5006916948" evidence="6">
    <location>
        <begin position="18"/>
        <end position="540"/>
    </location>
</feature>
<dbReference type="PANTHER" id="PTHR10151:SF120">
    <property type="entry name" value="BIS(5'-ADENOSYL)-TRIPHOSPHATASE"/>
    <property type="match status" value="1"/>
</dbReference>
<dbReference type="PATRIC" id="fig|458.5.peg.1019"/>
<dbReference type="PANTHER" id="PTHR10151">
    <property type="entry name" value="ECTONUCLEOTIDE PYROPHOSPHATASE/PHOSPHODIESTERASE"/>
    <property type="match status" value="1"/>
</dbReference>
<evidence type="ECO:0000256" key="4">
    <source>
        <dbReference type="PIRSR" id="PIRSR031924-50"/>
    </source>
</evidence>
<dbReference type="InterPro" id="IPR026263">
    <property type="entry name" value="Alkaline_phosphatase_prok"/>
</dbReference>
<dbReference type="GO" id="GO:0046872">
    <property type="term" value="F:metal ion binding"/>
    <property type="evidence" value="ECO:0007669"/>
    <property type="project" value="UniProtKB-KW"/>
</dbReference>
<keyword evidence="8" id="KW-1185">Reference proteome</keyword>
<evidence type="ECO:0000313" key="8">
    <source>
        <dbReference type="Proteomes" id="UP000054608"/>
    </source>
</evidence>
<dbReference type="PIRSF" id="PIRSF031924">
    <property type="entry name" value="Pi-irrepressible_AP"/>
    <property type="match status" value="1"/>
</dbReference>
<dbReference type="RefSeq" id="WP_058531082.1">
    <property type="nucleotide sequence ID" value="NZ_CAAAIN010000001.1"/>
</dbReference>
<evidence type="ECO:0000256" key="1">
    <source>
        <dbReference type="ARBA" id="ARBA00022553"/>
    </source>
</evidence>
<dbReference type="GO" id="GO:0004035">
    <property type="term" value="F:alkaline phosphatase activity"/>
    <property type="evidence" value="ECO:0007669"/>
    <property type="project" value="InterPro"/>
</dbReference>
<dbReference type="SUPFAM" id="SSF53649">
    <property type="entry name" value="Alkaline phosphatase-like"/>
    <property type="match status" value="1"/>
</dbReference>
<dbReference type="Gene3D" id="3.40.720.10">
    <property type="entry name" value="Alkaline Phosphatase, subunit A"/>
    <property type="match status" value="1"/>
</dbReference>
<dbReference type="Proteomes" id="UP000054608">
    <property type="component" value="Unassembled WGS sequence"/>
</dbReference>
<dbReference type="OrthoDB" id="9766127at2"/>
<feature type="active site" description="Phosphothreonine intermediate" evidence="4">
    <location>
        <position position="72"/>
    </location>
</feature>
<accession>A0A0W0XV72</accession>
<protein>
    <submittedName>
        <fullName evidence="7">Alkaline phosphatase</fullName>
    </submittedName>
</protein>
<dbReference type="InterPro" id="IPR017850">
    <property type="entry name" value="Alkaline_phosphatase_core_sf"/>
</dbReference>
<dbReference type="CDD" id="cd16016">
    <property type="entry name" value="AP-SPAP"/>
    <property type="match status" value="1"/>
</dbReference>
<feature type="binding site" evidence="5">
    <location>
        <position position="93"/>
    </location>
    <ligand>
        <name>substrate</name>
    </ligand>
</feature>
<dbReference type="InterPro" id="IPR002591">
    <property type="entry name" value="Phosphodiest/P_Trfase"/>
</dbReference>
<comment type="caution">
    <text evidence="7">The sequence shown here is derived from an EMBL/GenBank/DDBJ whole genome shotgun (WGS) entry which is preliminary data.</text>
</comment>
<sequence>MKKLIAALLLLPLPLIAAPKPPRLIVQLVVDQLRGDLLHQYSKDFGDGGFHYLLTHSLDYQNAHHPHAHTVTCVGHATIATGAYPTLHGVVANDWFDPALKKSVYCMEDPESRILPTPHTTKTVDGRSPRNLLASTLSDELVLSQKGRAFGVSFKDRAAITLAGHAGKAFWFDKENGGFVTSQHYYSAYPGWVADWNSRYQPKQQIWTLSKRIEQYHYAKAPGLTHRFPAYGYHFPHDLGQPDSETYYKFLSMSPYADELTADFAMQLLKKEKLGTRRDQVDYLGISFSAVDAVGHQFGPNSLESEDNLLRLNQTLGHLLKAIDEQVGLENTLIVLTADHGVSDSPAFLASHQMKENQRLDVPAVKQQITQALIKHFQLPAATLLQVDGPYVYLDHQLIHDHELSVNTVSTYLAELLRQRRDIFQAYPLPLRGTEYDWLSAKVDKMAFPGRAGDLYLVPPPYQAMENNAEARVDHGSPWNYDSYVPLLFVNPGFKPQRLTRPVETIDIAPTLAALLLIKAPSATIGHRLEEVTKAYENDA</sequence>
<proteinExistence type="predicted"/>
<keyword evidence="1 4" id="KW-0597">Phosphoprotein</keyword>
<evidence type="ECO:0000313" key="7">
    <source>
        <dbReference type="EMBL" id="KTD48632.1"/>
    </source>
</evidence>
<keyword evidence="3 6" id="KW-0732">Signal</keyword>
<feature type="signal peptide" evidence="6">
    <location>
        <begin position="1"/>
        <end position="17"/>
    </location>
</feature>
<dbReference type="Pfam" id="PF01663">
    <property type="entry name" value="Phosphodiest"/>
    <property type="match status" value="1"/>
</dbReference>
<reference evidence="7 8" key="1">
    <citation type="submission" date="2015-11" db="EMBL/GenBank/DDBJ databases">
        <title>Genomic analysis of 38 Legionella species identifies large and diverse effector repertoires.</title>
        <authorList>
            <person name="Burstein D."/>
            <person name="Amaro F."/>
            <person name="Zusman T."/>
            <person name="Lifshitz Z."/>
            <person name="Cohen O."/>
            <person name="Gilbert J.A."/>
            <person name="Pupko T."/>
            <person name="Shuman H.A."/>
            <person name="Segal G."/>
        </authorList>
    </citation>
    <scope>NUCLEOTIDE SEQUENCE [LARGE SCALE GENOMIC DNA]</scope>
    <source>
        <strain evidence="7 8">WA-270A-C2</strain>
    </source>
</reference>
<organism evidence="7 8">
    <name type="scientific">Legionella rubrilucens</name>
    <dbReference type="NCBI Taxonomy" id="458"/>
    <lineage>
        <taxon>Bacteria</taxon>
        <taxon>Pseudomonadati</taxon>
        <taxon>Pseudomonadota</taxon>
        <taxon>Gammaproteobacteria</taxon>
        <taxon>Legionellales</taxon>
        <taxon>Legionellaceae</taxon>
        <taxon>Legionella</taxon>
    </lineage>
</organism>
<dbReference type="Gene3D" id="3.30.1360.150">
    <property type="match status" value="1"/>
</dbReference>
<keyword evidence="2" id="KW-0479">Metal-binding</keyword>
<evidence type="ECO:0000256" key="6">
    <source>
        <dbReference type="SAM" id="SignalP"/>
    </source>
</evidence>
<gene>
    <name evidence="7" type="ORF">Lrub_0983</name>
</gene>
<dbReference type="AlphaFoldDB" id="A0A0W0XV72"/>
<dbReference type="EMBL" id="LNYT01000007">
    <property type="protein sequence ID" value="KTD48632.1"/>
    <property type="molecule type" value="Genomic_DNA"/>
</dbReference>
<name>A0A0W0XV72_9GAMM</name>
<dbReference type="STRING" id="458.Lrub_0983"/>
<evidence type="ECO:0000256" key="5">
    <source>
        <dbReference type="PIRSR" id="PIRSR031924-51"/>
    </source>
</evidence>
<evidence type="ECO:0000256" key="2">
    <source>
        <dbReference type="ARBA" id="ARBA00022723"/>
    </source>
</evidence>
<feature type="binding site" evidence="5">
    <location>
        <begin position="155"/>
        <end position="157"/>
    </location>
    <ligand>
        <name>substrate</name>
    </ligand>
</feature>
<evidence type="ECO:0000256" key="3">
    <source>
        <dbReference type="ARBA" id="ARBA00022729"/>
    </source>
</evidence>